<name>A0ABP6T2N7_9ACTN</name>
<evidence type="ECO:0000256" key="1">
    <source>
        <dbReference type="SAM" id="MobiDB-lite"/>
    </source>
</evidence>
<comment type="caution">
    <text evidence="2">The sequence shown here is derived from an EMBL/GenBank/DDBJ whole genome shotgun (WGS) entry which is preliminary data.</text>
</comment>
<evidence type="ECO:0000313" key="2">
    <source>
        <dbReference type="EMBL" id="GAA3391591.1"/>
    </source>
</evidence>
<reference evidence="3" key="1">
    <citation type="journal article" date="2019" name="Int. J. Syst. Evol. Microbiol.">
        <title>The Global Catalogue of Microorganisms (GCM) 10K type strain sequencing project: providing services to taxonomists for standard genome sequencing and annotation.</title>
        <authorList>
            <consortium name="The Broad Institute Genomics Platform"/>
            <consortium name="The Broad Institute Genome Sequencing Center for Infectious Disease"/>
            <person name="Wu L."/>
            <person name="Ma J."/>
        </authorList>
    </citation>
    <scope>NUCLEOTIDE SEQUENCE [LARGE SCALE GENOMIC DNA]</scope>
    <source>
        <strain evidence="3">JCM 9458</strain>
    </source>
</reference>
<protein>
    <recommendedName>
        <fullName evidence="4">3-hydroxyacyl-CoA dehydrogenase</fullName>
    </recommendedName>
</protein>
<dbReference type="Proteomes" id="UP001501676">
    <property type="component" value="Unassembled WGS sequence"/>
</dbReference>
<dbReference type="InterPro" id="IPR045596">
    <property type="entry name" value="DUF6459"/>
</dbReference>
<dbReference type="RefSeq" id="WP_345730651.1">
    <property type="nucleotide sequence ID" value="NZ_BAAAYN010000033.1"/>
</dbReference>
<dbReference type="EMBL" id="BAAAYN010000033">
    <property type="protein sequence ID" value="GAA3391591.1"/>
    <property type="molecule type" value="Genomic_DNA"/>
</dbReference>
<accession>A0ABP6T2N7</accession>
<sequence length="179" mass="19420">MSTPLVCRAPALEPRAVSLLRPPLLQVRTSVSPELPFATDRPPDRQPEVSFGPQATPREALPDPAVHARALVLALLEVLSGRRPVRQLRNHLTEDAYERLAGRLHRARTAAGAVKTSGSPARQPSARTRIYIGRTLVCEPADGIAEVTVLAKVGARTRAVAVRLEGLDGRWRCPVLTVL</sequence>
<proteinExistence type="predicted"/>
<feature type="region of interest" description="Disordered" evidence="1">
    <location>
        <begin position="33"/>
        <end position="57"/>
    </location>
</feature>
<gene>
    <name evidence="2" type="ORF">GCM10020369_50140</name>
</gene>
<organism evidence="2 3">
    <name type="scientific">Cryptosporangium minutisporangium</name>
    <dbReference type="NCBI Taxonomy" id="113569"/>
    <lineage>
        <taxon>Bacteria</taxon>
        <taxon>Bacillati</taxon>
        <taxon>Actinomycetota</taxon>
        <taxon>Actinomycetes</taxon>
        <taxon>Cryptosporangiales</taxon>
        <taxon>Cryptosporangiaceae</taxon>
        <taxon>Cryptosporangium</taxon>
    </lineage>
</organism>
<dbReference type="Pfam" id="PF20060">
    <property type="entry name" value="DUF6459"/>
    <property type="match status" value="1"/>
</dbReference>
<evidence type="ECO:0008006" key="4">
    <source>
        <dbReference type="Google" id="ProtNLM"/>
    </source>
</evidence>
<keyword evidence="3" id="KW-1185">Reference proteome</keyword>
<evidence type="ECO:0000313" key="3">
    <source>
        <dbReference type="Proteomes" id="UP001501676"/>
    </source>
</evidence>